<dbReference type="FunFam" id="3.30.160.60:FF:000135">
    <property type="entry name" value="Zinc finger protein 358"/>
    <property type="match status" value="1"/>
</dbReference>
<comment type="subcellular location">
    <subcellularLocation>
        <location evidence="1">Nucleus</location>
    </subcellularLocation>
</comment>
<dbReference type="FunFam" id="3.30.160.60:FF:000446">
    <property type="entry name" value="Zinc finger protein"/>
    <property type="match status" value="1"/>
</dbReference>
<evidence type="ECO:0000256" key="8">
    <source>
        <dbReference type="PROSITE-ProRule" id="PRU00042"/>
    </source>
</evidence>
<organism evidence="11 12">
    <name type="scientific">Periophthalmus magnuspinnatus</name>
    <dbReference type="NCBI Taxonomy" id="409849"/>
    <lineage>
        <taxon>Eukaryota</taxon>
        <taxon>Metazoa</taxon>
        <taxon>Chordata</taxon>
        <taxon>Craniata</taxon>
        <taxon>Vertebrata</taxon>
        <taxon>Euteleostomi</taxon>
        <taxon>Actinopterygii</taxon>
        <taxon>Neopterygii</taxon>
        <taxon>Teleostei</taxon>
        <taxon>Neoteleostei</taxon>
        <taxon>Acanthomorphata</taxon>
        <taxon>Gobiaria</taxon>
        <taxon>Gobiiformes</taxon>
        <taxon>Gobioidei</taxon>
        <taxon>Gobiidae</taxon>
        <taxon>Oxudercinae</taxon>
        <taxon>Periophthalmus</taxon>
    </lineage>
</organism>
<dbReference type="GO" id="GO:0008270">
    <property type="term" value="F:zinc ion binding"/>
    <property type="evidence" value="ECO:0007669"/>
    <property type="project" value="UniProtKB-KW"/>
</dbReference>
<comment type="similarity">
    <text evidence="2">Belongs to the krueppel C2H2-type zinc-finger protein family.</text>
</comment>
<dbReference type="InterPro" id="IPR036236">
    <property type="entry name" value="Znf_C2H2_sf"/>
</dbReference>
<keyword evidence="5 8" id="KW-0863">Zinc-finger</keyword>
<feature type="domain" description="C2H2-type" evidence="10">
    <location>
        <begin position="487"/>
        <end position="514"/>
    </location>
</feature>
<feature type="domain" description="C2H2-type" evidence="10">
    <location>
        <begin position="17"/>
        <end position="44"/>
    </location>
</feature>
<evidence type="ECO:0000313" key="12">
    <source>
        <dbReference type="Proteomes" id="UP000261520"/>
    </source>
</evidence>
<feature type="domain" description="C2H2-type" evidence="10">
    <location>
        <begin position="310"/>
        <end position="337"/>
    </location>
</feature>
<evidence type="ECO:0000256" key="6">
    <source>
        <dbReference type="ARBA" id="ARBA00022833"/>
    </source>
</evidence>
<dbReference type="PANTHER" id="PTHR24394:SF29">
    <property type="entry name" value="MYONEURIN"/>
    <property type="match status" value="1"/>
</dbReference>
<dbReference type="Proteomes" id="UP000261520">
    <property type="component" value="Unplaced"/>
</dbReference>
<keyword evidence="7" id="KW-0539">Nucleus</keyword>
<feature type="domain" description="C2H2-type" evidence="10">
    <location>
        <begin position="337"/>
        <end position="364"/>
    </location>
</feature>
<dbReference type="InterPro" id="IPR013087">
    <property type="entry name" value="Znf_C2H2_type"/>
</dbReference>
<accession>A0A3B4AIQ6</accession>
<evidence type="ECO:0000256" key="5">
    <source>
        <dbReference type="ARBA" id="ARBA00022771"/>
    </source>
</evidence>
<feature type="domain" description="C2H2-type" evidence="10">
    <location>
        <begin position="283"/>
        <end position="310"/>
    </location>
</feature>
<feature type="domain" description="C2H2-type" evidence="10">
    <location>
        <begin position="254"/>
        <end position="276"/>
    </location>
</feature>
<sequence length="540" mass="61945">MLAFPLHKTRTLQKNTYSCPDCGKRFSRAKALQFHMKSHGYESGYSPPSHRSGDPVEDLQCPSCFALFNKKSSLRAHRKLCTKKEKSTQPTDKDSVGVIHTESKSIDLKENHLENDKTDELKYKCKVCERSFSVVGALNFHKRIHTESHKALAKAKALVKKSKVDDSNKGVFSCADCGRRFVSNSALGSHKRWHRDKPSQRHASRHLEESQEADEGSGSDESCKLCDKLYFYLHAYKKHKKMHKLESEQMNSPYNCPKCGCAFSTQEDLINHRKLNKTCSSNLRCDPCNKSFASVASWSGHLKLHEERTFWCFTCAKGFTDQSIYKNHMYLHKCRRYSCTVCNKRFLFLRHLSDHYNLHTGAKPHICTYCGKAFSHSATLYAHKKTHHMISLFKSRLKSGWTSKQKNCRLNNDQRRQLQTTLQTLSEAEGADLAPQSGTFSKLSELSIHKKIHFGQHGYTCTQCGKPCKTLTLLKYHCRTHTGERPYVCKECGKRFTMPKALQKHMESHLPEGAQPKKQGKTFLKSFELYNNNIDSLKKI</sequence>
<evidence type="ECO:0000256" key="3">
    <source>
        <dbReference type="ARBA" id="ARBA00022723"/>
    </source>
</evidence>
<evidence type="ECO:0000256" key="2">
    <source>
        <dbReference type="ARBA" id="ARBA00006991"/>
    </source>
</evidence>
<feature type="compositionally biased region" description="Basic residues" evidence="9">
    <location>
        <begin position="189"/>
        <end position="204"/>
    </location>
</feature>
<feature type="domain" description="C2H2-type" evidence="10">
    <location>
        <begin position="123"/>
        <end position="150"/>
    </location>
</feature>
<keyword evidence="12" id="KW-1185">Reference proteome</keyword>
<dbReference type="Gene3D" id="3.30.160.60">
    <property type="entry name" value="Classic Zinc Finger"/>
    <property type="match status" value="9"/>
</dbReference>
<dbReference type="FunFam" id="3.30.160.60:FF:000624">
    <property type="entry name" value="zinc finger protein 697"/>
    <property type="match status" value="1"/>
</dbReference>
<feature type="domain" description="C2H2-type" evidence="10">
    <location>
        <begin position="365"/>
        <end position="387"/>
    </location>
</feature>
<dbReference type="Pfam" id="PF00096">
    <property type="entry name" value="zf-C2H2"/>
    <property type="match status" value="5"/>
</dbReference>
<dbReference type="PANTHER" id="PTHR24394">
    <property type="entry name" value="ZINC FINGER PROTEIN"/>
    <property type="match status" value="1"/>
</dbReference>
<dbReference type="GO" id="GO:0005634">
    <property type="term" value="C:nucleus"/>
    <property type="evidence" value="ECO:0007669"/>
    <property type="project" value="UniProtKB-SubCell"/>
</dbReference>
<evidence type="ECO:0000256" key="7">
    <source>
        <dbReference type="ARBA" id="ARBA00023242"/>
    </source>
</evidence>
<evidence type="ECO:0000256" key="1">
    <source>
        <dbReference type="ARBA" id="ARBA00004123"/>
    </source>
</evidence>
<dbReference type="FunFam" id="3.30.160.60:FF:000100">
    <property type="entry name" value="Zinc finger 45-like"/>
    <property type="match status" value="1"/>
</dbReference>
<dbReference type="Pfam" id="PF13912">
    <property type="entry name" value="zf-C2H2_6"/>
    <property type="match status" value="2"/>
</dbReference>
<dbReference type="AlphaFoldDB" id="A0A3B4AIQ6"/>
<reference evidence="11" key="2">
    <citation type="submission" date="2025-09" db="UniProtKB">
        <authorList>
            <consortium name="Ensembl"/>
        </authorList>
    </citation>
    <scope>IDENTIFICATION</scope>
</reference>
<dbReference type="PROSITE" id="PS00028">
    <property type="entry name" value="ZINC_FINGER_C2H2_1"/>
    <property type="match status" value="7"/>
</dbReference>
<dbReference type="GO" id="GO:0000981">
    <property type="term" value="F:DNA-binding transcription factor activity, RNA polymerase II-specific"/>
    <property type="evidence" value="ECO:0007669"/>
    <property type="project" value="TreeGrafter"/>
</dbReference>
<feature type="region of interest" description="Disordered" evidence="9">
    <location>
        <begin position="188"/>
        <end position="221"/>
    </location>
</feature>
<dbReference type="SMART" id="SM00355">
    <property type="entry name" value="ZnF_C2H2"/>
    <property type="match status" value="12"/>
</dbReference>
<evidence type="ECO:0000256" key="4">
    <source>
        <dbReference type="ARBA" id="ARBA00022737"/>
    </source>
</evidence>
<dbReference type="Ensembl" id="ENSPMGT00000017692.1">
    <property type="protein sequence ID" value="ENSPMGP00000016565.1"/>
    <property type="gene ID" value="ENSPMGG00000013602.1"/>
</dbReference>
<evidence type="ECO:0000256" key="9">
    <source>
        <dbReference type="SAM" id="MobiDB-lite"/>
    </source>
</evidence>
<keyword evidence="4" id="KW-0677">Repeat</keyword>
<name>A0A3B4AIQ6_9GOBI</name>
<protein>
    <recommendedName>
        <fullName evidence="10">C2H2-type domain-containing protein</fullName>
    </recommendedName>
</protein>
<keyword evidence="6" id="KW-0862">Zinc</keyword>
<reference evidence="11" key="1">
    <citation type="submission" date="2025-08" db="UniProtKB">
        <authorList>
            <consortium name="Ensembl"/>
        </authorList>
    </citation>
    <scope>IDENTIFICATION</scope>
</reference>
<keyword evidence="3" id="KW-0479">Metal-binding</keyword>
<dbReference type="SUPFAM" id="SSF57667">
    <property type="entry name" value="beta-beta-alpha zinc fingers"/>
    <property type="match status" value="6"/>
</dbReference>
<evidence type="ECO:0000259" key="10">
    <source>
        <dbReference type="PROSITE" id="PS50157"/>
    </source>
</evidence>
<feature type="domain" description="C2H2-type" evidence="10">
    <location>
        <begin position="459"/>
        <end position="486"/>
    </location>
</feature>
<feature type="domain" description="C2H2-type" evidence="10">
    <location>
        <begin position="172"/>
        <end position="199"/>
    </location>
</feature>
<dbReference type="PROSITE" id="PS50157">
    <property type="entry name" value="ZINC_FINGER_C2H2_2"/>
    <property type="match status" value="10"/>
</dbReference>
<proteinExistence type="inferred from homology"/>
<evidence type="ECO:0000313" key="11">
    <source>
        <dbReference type="Ensembl" id="ENSPMGP00000016565.1"/>
    </source>
</evidence>